<proteinExistence type="predicted"/>
<evidence type="ECO:0000313" key="1">
    <source>
        <dbReference type="EMBL" id="WFD09698.1"/>
    </source>
</evidence>
<protein>
    <submittedName>
        <fullName evidence="1">DUF3859 domain-containing protein</fullName>
    </submittedName>
</protein>
<keyword evidence="2" id="KW-1185">Reference proteome</keyword>
<dbReference type="Proteomes" id="UP001222800">
    <property type="component" value="Chromosome"/>
</dbReference>
<organism evidence="1 2">
    <name type="scientific">Tepidibacter hydrothermalis</name>
    <dbReference type="NCBI Taxonomy" id="3036126"/>
    <lineage>
        <taxon>Bacteria</taxon>
        <taxon>Bacillati</taxon>
        <taxon>Bacillota</taxon>
        <taxon>Clostridia</taxon>
        <taxon>Peptostreptococcales</taxon>
        <taxon>Peptostreptococcaceae</taxon>
        <taxon>Tepidibacter</taxon>
    </lineage>
</organism>
<name>A0ABY8E9T2_9FIRM</name>
<gene>
    <name evidence="1" type="ORF">P4S50_15070</name>
</gene>
<evidence type="ECO:0000313" key="2">
    <source>
        <dbReference type="Proteomes" id="UP001222800"/>
    </source>
</evidence>
<reference evidence="1 2" key="1">
    <citation type="submission" date="2023-03" db="EMBL/GenBank/DDBJ databases">
        <title>Complete genome sequence of Tepidibacter sp. SWIR-1, isolated from a deep-sea hydrothermal vent.</title>
        <authorList>
            <person name="Li X."/>
        </authorList>
    </citation>
    <scope>NUCLEOTIDE SEQUENCE [LARGE SCALE GENOMIC DNA]</scope>
    <source>
        <strain evidence="1 2">SWIR-1</strain>
    </source>
</reference>
<accession>A0ABY8E9T2</accession>
<dbReference type="Gene3D" id="2.60.40.2390">
    <property type="match status" value="1"/>
</dbReference>
<dbReference type="EMBL" id="CP120733">
    <property type="protein sequence ID" value="WFD09698.1"/>
    <property type="molecule type" value="Genomic_DNA"/>
</dbReference>
<dbReference type="RefSeq" id="WP_277731634.1">
    <property type="nucleotide sequence ID" value="NZ_CP120733.1"/>
</dbReference>
<sequence length="669" mass="78377">MKITIDLTNRQSVIKAINQWIKIIKSDYYLNNPQEIVIEDTNQGILTSDILKYKSLYSQISEIFSDIRSDLIFILKLIELDMEEEASDIAFELSKLLRQLNDKNYMFIGLDIIYAVSSASPFYSYCLGKAINPSLSQESEENLTSILTRFIKSNKWTDNTLDVFVYCDNENIKERLAELDLKYFLNLPGKIKVFKKIISRKHKQGLSADKVEQYFIAAKINYSIEDINDVLKDINIKKIKENQVHTKGNVIEKESSRELIKFKYILTLPKTTEITIKIDHPENKDLQKISKFKTECIDGQINQFKLCPHGPGVYTVTILVKGRPLIKEKFLIEDKVESKIKDINILNFTDSSLRATSKPFKSMDEPFGIRFSVDSGKIKGLLYHPPFIKETINSAVQTDISERRYLNIGTYNMILDPHEFFDFKPGYFEFLLLSEDESELLHRQVFFKNPYNESFTSKQEEFEFLNNLIMNLFLKEDPKRFNKNVLRQTIGEFEELFKINFFKFLTKEEIVSSVIEVANNYFNSLNGYISDYVDPMWKDKIKSKQKISKTEVLNYGIYEKNKDFNENINISLKSQKKYLKAKIGTYFGISYNLNPLWFKNDINVKCNVSLVKSNKKIIDETWNDISYCKKTNQFVYIIEDQKELQSGLWQFKLYCKDECILKQIIQIDI</sequence>